<dbReference type="EMBL" id="BJUS01000030">
    <property type="protein sequence ID" value="GEK73865.1"/>
    <property type="molecule type" value="Genomic_DNA"/>
</dbReference>
<dbReference type="Pfam" id="PF07690">
    <property type="entry name" value="MFS_1"/>
    <property type="match status" value="1"/>
</dbReference>
<accession>A0ABQ0U625</accession>
<feature type="transmembrane region" description="Helical" evidence="6">
    <location>
        <begin position="278"/>
        <end position="295"/>
    </location>
</feature>
<name>A0ABQ0U625_9GAMM</name>
<feature type="transmembrane region" description="Helical" evidence="6">
    <location>
        <begin position="364"/>
        <end position="383"/>
    </location>
</feature>
<feature type="transmembrane region" description="Helical" evidence="6">
    <location>
        <begin position="247"/>
        <end position="266"/>
    </location>
</feature>
<evidence type="ECO:0000256" key="6">
    <source>
        <dbReference type="SAM" id="Phobius"/>
    </source>
</evidence>
<feature type="transmembrane region" description="Helical" evidence="6">
    <location>
        <begin position="18"/>
        <end position="38"/>
    </location>
</feature>
<evidence type="ECO:0000256" key="5">
    <source>
        <dbReference type="ARBA" id="ARBA00023136"/>
    </source>
</evidence>
<evidence type="ECO:0000256" key="2">
    <source>
        <dbReference type="ARBA" id="ARBA00022475"/>
    </source>
</evidence>
<keyword evidence="5 6" id="KW-0472">Membrane</keyword>
<gene>
    <name evidence="8" type="ORF">HHA04nite_24090</name>
</gene>
<evidence type="ECO:0000313" key="8">
    <source>
        <dbReference type="EMBL" id="GEK73865.1"/>
    </source>
</evidence>
<dbReference type="CDD" id="cd17324">
    <property type="entry name" value="MFS_NepI_like"/>
    <property type="match status" value="1"/>
</dbReference>
<dbReference type="PROSITE" id="PS50850">
    <property type="entry name" value="MFS"/>
    <property type="match status" value="1"/>
</dbReference>
<evidence type="ECO:0000256" key="4">
    <source>
        <dbReference type="ARBA" id="ARBA00022989"/>
    </source>
</evidence>
<sequence length="398" mass="40967">MSTTPSGATARHPRLAELALALGGFGIGTSEFVIMGLLERVAGDLQVAAADVGYAISSYALGVVVGAPLISALAARVPRRTLLIVLMLVFAVGNVASALATSFWPFVGLRFLAGLPHGAYFGVAALVAANAVPIEQRARAVSRVMLGLTTAILVGAPLATWAGQWLGWQSAFLGVGAIALTTAVLIRLWVPTQAADPHASPKRELSALVKQRVLFTLGVASIGFGGMFAVFSYVVPTLSAQAGMREAIGPWVLTIFGIGTIVGNLVGARLADKNLLKAIPRILIWCLVVQAGFFFAANHLIAGLLFVGLVGTSMALGPALQTRLMDVAGDAQTMAASMNHAAFNCANALGAWLAAVVIKGGAPWSASGLVGAVLALGGLAMFFTGRYLERREANAAVA</sequence>
<dbReference type="InterPro" id="IPR020846">
    <property type="entry name" value="MFS_dom"/>
</dbReference>
<evidence type="ECO:0000256" key="3">
    <source>
        <dbReference type="ARBA" id="ARBA00022692"/>
    </source>
</evidence>
<feature type="transmembrane region" description="Helical" evidence="6">
    <location>
        <begin position="211"/>
        <end position="235"/>
    </location>
</feature>
<comment type="caution">
    <text evidence="8">The sequence shown here is derived from an EMBL/GenBank/DDBJ whole genome shotgun (WGS) entry which is preliminary data.</text>
</comment>
<evidence type="ECO:0000313" key="9">
    <source>
        <dbReference type="Proteomes" id="UP000321121"/>
    </source>
</evidence>
<organism evidence="8 9">
    <name type="scientific">Halomonas halophila</name>
    <dbReference type="NCBI Taxonomy" id="29573"/>
    <lineage>
        <taxon>Bacteria</taxon>
        <taxon>Pseudomonadati</taxon>
        <taxon>Pseudomonadota</taxon>
        <taxon>Gammaproteobacteria</taxon>
        <taxon>Oceanospirillales</taxon>
        <taxon>Halomonadaceae</taxon>
        <taxon>Halomonas</taxon>
    </lineage>
</organism>
<feature type="domain" description="Major facilitator superfamily (MFS) profile" evidence="7">
    <location>
        <begin position="16"/>
        <end position="389"/>
    </location>
</feature>
<proteinExistence type="predicted"/>
<protein>
    <submittedName>
        <fullName evidence="8">MFS transporter</fullName>
    </submittedName>
</protein>
<dbReference type="Gene3D" id="1.20.1250.20">
    <property type="entry name" value="MFS general substrate transporter like domains"/>
    <property type="match status" value="1"/>
</dbReference>
<comment type="subcellular location">
    <subcellularLocation>
        <location evidence="1">Cell membrane</location>
        <topology evidence="1">Multi-pass membrane protein</topology>
    </subcellularLocation>
</comment>
<keyword evidence="4 6" id="KW-1133">Transmembrane helix</keyword>
<feature type="transmembrane region" description="Helical" evidence="6">
    <location>
        <begin position="301"/>
        <end position="320"/>
    </location>
</feature>
<evidence type="ECO:0000256" key="1">
    <source>
        <dbReference type="ARBA" id="ARBA00004651"/>
    </source>
</evidence>
<reference evidence="8 9" key="1">
    <citation type="submission" date="2019-07" db="EMBL/GenBank/DDBJ databases">
        <title>Whole genome shotgun sequence of Halomonas halophila NBRC 102604.</title>
        <authorList>
            <person name="Hosoyama A."/>
            <person name="Uohara A."/>
            <person name="Ohji S."/>
            <person name="Ichikawa N."/>
        </authorList>
    </citation>
    <scope>NUCLEOTIDE SEQUENCE [LARGE SCALE GENOMIC DNA]</scope>
    <source>
        <strain evidence="8 9">NBRC 102604</strain>
    </source>
</reference>
<feature type="transmembrane region" description="Helical" evidence="6">
    <location>
        <begin position="111"/>
        <end position="132"/>
    </location>
</feature>
<feature type="transmembrane region" description="Helical" evidence="6">
    <location>
        <begin position="168"/>
        <end position="190"/>
    </location>
</feature>
<dbReference type="PANTHER" id="PTHR43124:SF3">
    <property type="entry name" value="CHLORAMPHENICOL EFFLUX PUMP RV0191"/>
    <property type="match status" value="1"/>
</dbReference>
<keyword evidence="9" id="KW-1185">Reference proteome</keyword>
<dbReference type="PANTHER" id="PTHR43124">
    <property type="entry name" value="PURINE EFFLUX PUMP PBUE"/>
    <property type="match status" value="1"/>
</dbReference>
<dbReference type="InterPro" id="IPR011701">
    <property type="entry name" value="MFS"/>
</dbReference>
<keyword evidence="2" id="KW-1003">Cell membrane</keyword>
<feature type="transmembrane region" description="Helical" evidence="6">
    <location>
        <begin position="58"/>
        <end position="75"/>
    </location>
</feature>
<evidence type="ECO:0000259" key="7">
    <source>
        <dbReference type="PROSITE" id="PS50850"/>
    </source>
</evidence>
<feature type="transmembrane region" description="Helical" evidence="6">
    <location>
        <begin position="144"/>
        <end position="162"/>
    </location>
</feature>
<dbReference type="InterPro" id="IPR050189">
    <property type="entry name" value="MFS_Efflux_Transporters"/>
</dbReference>
<feature type="transmembrane region" description="Helical" evidence="6">
    <location>
        <begin position="341"/>
        <end position="358"/>
    </location>
</feature>
<dbReference type="InterPro" id="IPR036259">
    <property type="entry name" value="MFS_trans_sf"/>
</dbReference>
<dbReference type="RefSeq" id="WP_146909539.1">
    <property type="nucleotide sequence ID" value="NZ_BJUS01000030.1"/>
</dbReference>
<keyword evidence="3 6" id="KW-0812">Transmembrane</keyword>
<feature type="transmembrane region" description="Helical" evidence="6">
    <location>
        <begin position="82"/>
        <end position="105"/>
    </location>
</feature>
<dbReference type="SUPFAM" id="SSF103473">
    <property type="entry name" value="MFS general substrate transporter"/>
    <property type="match status" value="1"/>
</dbReference>
<dbReference type="Proteomes" id="UP000321121">
    <property type="component" value="Unassembled WGS sequence"/>
</dbReference>